<evidence type="ECO:0000313" key="1">
    <source>
        <dbReference type="EMBL" id="KRP32131.1"/>
    </source>
</evidence>
<dbReference type="PANTHER" id="PTHR38657">
    <property type="entry name" value="SLR1343 PROTEIN"/>
    <property type="match status" value="1"/>
</dbReference>
<dbReference type="Pfam" id="PF04244">
    <property type="entry name" value="DPRP"/>
    <property type="match status" value="1"/>
</dbReference>
<dbReference type="InterPro" id="IPR036134">
    <property type="entry name" value="Crypto/Photolyase_FAD-like_sf"/>
</dbReference>
<comment type="caution">
    <text evidence="1">The sequence shown here is derived from an EMBL/GenBank/DDBJ whole genome shotgun (WGS) entry which is preliminary data.</text>
</comment>
<dbReference type="AlphaFoldDB" id="A0A0R2XCL4"/>
<accession>A0A0R2XCL4</accession>
<dbReference type="PANTHER" id="PTHR38657:SF1">
    <property type="entry name" value="SLR1343 PROTEIN"/>
    <property type="match status" value="1"/>
</dbReference>
<evidence type="ECO:0000313" key="2">
    <source>
        <dbReference type="Proteomes" id="UP000051220"/>
    </source>
</evidence>
<proteinExistence type="predicted"/>
<dbReference type="Gene3D" id="3.40.50.620">
    <property type="entry name" value="HUPs"/>
    <property type="match status" value="1"/>
</dbReference>
<dbReference type="SUPFAM" id="SSF48173">
    <property type="entry name" value="Cryptochrome/photolyase FAD-binding domain"/>
    <property type="match status" value="1"/>
</dbReference>
<dbReference type="EMBL" id="LIDN01000311">
    <property type="protein sequence ID" value="KRP32131.1"/>
    <property type="molecule type" value="Genomic_DNA"/>
</dbReference>
<dbReference type="InterPro" id="IPR052551">
    <property type="entry name" value="UV-DNA_repair_photolyase"/>
</dbReference>
<dbReference type="Gene3D" id="1.10.579.10">
    <property type="entry name" value="DNA Cyclobutane Dipyrimidine Photolyase, subunit A, domain 3"/>
    <property type="match status" value="1"/>
</dbReference>
<name>A0A0R2XCL4_9BACT</name>
<dbReference type="InterPro" id="IPR014729">
    <property type="entry name" value="Rossmann-like_a/b/a_fold"/>
</dbReference>
<sequence length="428" mass="49310">MIESYPRGTHIQYHQQKLTLLYSAMRHYSADLKKRKFNTLYHHLTDSPARADYTTVLAKWIDQHRIREIHLLEPNEYDALHSLPALSKKLGVPIHSHPSPQFLVPRTEFATWASGKKHLLMETHYRRLRTERNILMTPQGQPEGGDWNLDDQNRRTFREFAKEKPKVPPLPPPVKDPIVQEVAADVSKLFPQHPGQAANLWVPTTREGALDWLKLFLRQRLEKFGPWEDTMVDGETILFHSVLSPLLNLGLLTPLECIQGAEKAYRDGKAPLNSVEGFIRQILGWREFIHGIYWLKMPEYREVNFLGADRPLPKWAYTGETEMRCVSQAIHGAVDHAYNHHIQRLMVLGNYFLLGGYEPKAVLRWYTEMYLDAYDWVMVPNVLGMILFADGGFFATKPYAAGAAYQDKMGNHCASCRFDPKKKDGPDA</sequence>
<gene>
    <name evidence="1" type="ORF">ABS33_07150</name>
</gene>
<dbReference type="InterPro" id="IPR007357">
    <property type="entry name" value="PhrB-like"/>
</dbReference>
<reference evidence="1 2" key="1">
    <citation type="submission" date="2015-10" db="EMBL/GenBank/DDBJ databases">
        <title>Metagenome-Assembled Genomes uncover a global brackish microbiome.</title>
        <authorList>
            <person name="Hugerth L.W."/>
            <person name="Larsson J."/>
            <person name="Alneberg J."/>
            <person name="Lindh M.V."/>
            <person name="Legrand C."/>
            <person name="Pinhassi J."/>
            <person name="Andersson A.F."/>
        </authorList>
    </citation>
    <scope>NUCLEOTIDE SEQUENCE [LARGE SCALE GENOMIC DNA]</scope>
    <source>
        <strain evidence="1">BACL9 MAG-120924-bin69</strain>
    </source>
</reference>
<feature type="non-terminal residue" evidence="1">
    <location>
        <position position="428"/>
    </location>
</feature>
<dbReference type="Gene3D" id="1.25.40.80">
    <property type="match status" value="1"/>
</dbReference>
<protein>
    <recommendedName>
        <fullName evidence="3">Cryptochrome/photolyase family protein</fullName>
    </recommendedName>
</protein>
<dbReference type="Proteomes" id="UP000051220">
    <property type="component" value="Unassembled WGS sequence"/>
</dbReference>
<evidence type="ECO:0008006" key="3">
    <source>
        <dbReference type="Google" id="ProtNLM"/>
    </source>
</evidence>
<organism evidence="1 2">
    <name type="scientific">Verrucomicrobia subdivision 6 bacterium BACL9 MAG-120924-bin69</name>
    <dbReference type="NCBI Taxonomy" id="1655635"/>
    <lineage>
        <taxon>Bacteria</taxon>
        <taxon>Pseudomonadati</taxon>
        <taxon>Verrucomicrobiota</taxon>
        <taxon>Verrucomicrobiia</taxon>
        <taxon>Verrucomicrobiales</taxon>
        <taxon>Verrucomicrobia subdivision 6</taxon>
    </lineage>
</organism>